<comment type="caution">
    <text evidence="5">The sequence shown here is derived from an EMBL/GenBank/DDBJ whole genome shotgun (WGS) entry which is preliminary data.</text>
</comment>
<reference evidence="5 6" key="1">
    <citation type="submission" date="2023-05" db="EMBL/GenBank/DDBJ databases">
        <title>B98-5 Cell Line De Novo Hybrid Assembly: An Optical Mapping Approach.</title>
        <authorList>
            <person name="Kananen K."/>
            <person name="Auerbach J.A."/>
            <person name="Kautto E."/>
            <person name="Blachly J.S."/>
        </authorList>
    </citation>
    <scope>NUCLEOTIDE SEQUENCE [LARGE SCALE GENOMIC DNA]</scope>
    <source>
        <strain evidence="5">B95-8</strain>
        <tissue evidence="5">Cell line</tissue>
    </source>
</reference>
<feature type="transmembrane region" description="Helical" evidence="4">
    <location>
        <begin position="26"/>
        <end position="43"/>
    </location>
</feature>
<feature type="coiled-coil region" evidence="2">
    <location>
        <begin position="107"/>
        <end position="211"/>
    </location>
</feature>
<evidence type="ECO:0000313" key="6">
    <source>
        <dbReference type="Proteomes" id="UP001266305"/>
    </source>
</evidence>
<keyword evidence="1 2" id="KW-0175">Coiled coil</keyword>
<keyword evidence="4" id="KW-0812">Transmembrane</keyword>
<evidence type="ECO:0000256" key="4">
    <source>
        <dbReference type="SAM" id="Phobius"/>
    </source>
</evidence>
<dbReference type="PANTHER" id="PTHR23158">
    <property type="entry name" value="MELANOMA INHIBITORY ACTIVITY-RELATED"/>
    <property type="match status" value="1"/>
</dbReference>
<dbReference type="PANTHER" id="PTHR23158:SF38">
    <property type="entry name" value="MELANOMA INHIBITORY ACTIVITY PROTEIN 2"/>
    <property type="match status" value="1"/>
</dbReference>
<evidence type="ECO:0000256" key="1">
    <source>
        <dbReference type="ARBA" id="ARBA00023054"/>
    </source>
</evidence>
<dbReference type="Proteomes" id="UP001266305">
    <property type="component" value="Unassembled WGS sequence"/>
</dbReference>
<gene>
    <name evidence="5" type="ORF">P7K49_014241</name>
</gene>
<dbReference type="InterPro" id="IPR051500">
    <property type="entry name" value="cTAGE_MIA/OTOR"/>
</dbReference>
<feature type="coiled-coil region" evidence="2">
    <location>
        <begin position="309"/>
        <end position="378"/>
    </location>
</feature>
<feature type="compositionally biased region" description="Pro residues" evidence="3">
    <location>
        <begin position="527"/>
        <end position="539"/>
    </location>
</feature>
<dbReference type="EMBL" id="JASSZA010000006">
    <property type="protein sequence ID" value="KAK2109076.1"/>
    <property type="molecule type" value="Genomic_DNA"/>
</dbReference>
<keyword evidence="6" id="KW-1185">Reference proteome</keyword>
<protein>
    <submittedName>
        <fullName evidence="5">Uncharacterized protein</fullName>
    </submittedName>
</protein>
<feature type="region of interest" description="Disordered" evidence="3">
    <location>
        <begin position="513"/>
        <end position="540"/>
    </location>
</feature>
<accession>A0ABQ9VI75</accession>
<evidence type="ECO:0000256" key="2">
    <source>
        <dbReference type="SAM" id="Coils"/>
    </source>
</evidence>
<sequence>MEKLHRIVAALLESMVSNSNGCPWELVIWAGVIGFFAIPLFLWRSFRSVRSRLYVGREKKLAVALCEQIKEKCKLLEKLSFLQKSYEGYERESSLQDVSFEKEAAEAPSLEATCEKLSRSISEMEDEIPHLKKELKEEKYKHSRQHPSMVDISEIRQSLEDLSKSLKSQLAEAKMPFDIFQMNGEQLKIEMKDALNENSQLQESQKHLLQEAEVGKERVSELNKQKIIFEDSKVHAEQVLNEKDDHIKTLTEHLLKMKDWAAVLGEDMMDGHNSKAEMKSKSENGASLADPPKGALKKLMHAAKIDASLKSLEGERNQIYIQLSKIEKTEKQLTGHIKHLQSEQASLQSENRDFESENQKLQQKLEVMTELHEETTVRFYKTFTVEENYQLERQEKLSKQDKKVNYTTDQVDKYRKQAQHLEEELEKMILSYQEPILHLQKKAHDNWLAAQTAEINLNGLRKENAKYRQKLTDTEKKFKFLHKDPSAVDFPNTGFGRKHYRYVTDMRRGAPFPPPPPGTPFGVSPHDIPPSDFPGPPSAPFAVRNAYPPMGFPPNLPPRPGFFPLTPKY</sequence>
<evidence type="ECO:0000256" key="3">
    <source>
        <dbReference type="SAM" id="MobiDB-lite"/>
    </source>
</evidence>
<keyword evidence="4" id="KW-0472">Membrane</keyword>
<name>A0ABQ9VI75_SAGOE</name>
<evidence type="ECO:0000313" key="5">
    <source>
        <dbReference type="EMBL" id="KAK2109076.1"/>
    </source>
</evidence>
<proteinExistence type="predicted"/>
<keyword evidence="4" id="KW-1133">Transmembrane helix</keyword>
<feature type="coiled-coil region" evidence="2">
    <location>
        <begin position="404"/>
        <end position="477"/>
    </location>
</feature>
<organism evidence="5 6">
    <name type="scientific">Saguinus oedipus</name>
    <name type="common">Cotton-top tamarin</name>
    <name type="synonym">Oedipomidas oedipus</name>
    <dbReference type="NCBI Taxonomy" id="9490"/>
    <lineage>
        <taxon>Eukaryota</taxon>
        <taxon>Metazoa</taxon>
        <taxon>Chordata</taxon>
        <taxon>Craniata</taxon>
        <taxon>Vertebrata</taxon>
        <taxon>Euteleostomi</taxon>
        <taxon>Mammalia</taxon>
        <taxon>Eutheria</taxon>
        <taxon>Euarchontoglires</taxon>
        <taxon>Primates</taxon>
        <taxon>Haplorrhini</taxon>
        <taxon>Platyrrhini</taxon>
        <taxon>Cebidae</taxon>
        <taxon>Callitrichinae</taxon>
        <taxon>Saguinus</taxon>
    </lineage>
</organism>